<keyword evidence="2" id="KW-1185">Reference proteome</keyword>
<organism evidence="1 2">
    <name type="scientific">Seminavis robusta</name>
    <dbReference type="NCBI Taxonomy" id="568900"/>
    <lineage>
        <taxon>Eukaryota</taxon>
        <taxon>Sar</taxon>
        <taxon>Stramenopiles</taxon>
        <taxon>Ochrophyta</taxon>
        <taxon>Bacillariophyta</taxon>
        <taxon>Bacillariophyceae</taxon>
        <taxon>Bacillariophycidae</taxon>
        <taxon>Naviculales</taxon>
        <taxon>Naviculaceae</taxon>
        <taxon>Seminavis</taxon>
    </lineage>
</organism>
<protein>
    <submittedName>
        <fullName evidence="1">Uncharacterized protein</fullName>
    </submittedName>
</protein>
<reference evidence="1" key="1">
    <citation type="submission" date="2020-06" db="EMBL/GenBank/DDBJ databases">
        <authorList>
            <consortium name="Plant Systems Biology data submission"/>
        </authorList>
    </citation>
    <scope>NUCLEOTIDE SEQUENCE</scope>
    <source>
        <strain evidence="1">D6</strain>
    </source>
</reference>
<dbReference type="Proteomes" id="UP001153069">
    <property type="component" value="Unassembled WGS sequence"/>
</dbReference>
<dbReference type="EMBL" id="CAICTM010000317">
    <property type="protein sequence ID" value="CAB9507723.1"/>
    <property type="molecule type" value="Genomic_DNA"/>
</dbReference>
<dbReference type="AlphaFoldDB" id="A0A9N8DRG5"/>
<gene>
    <name evidence="1" type="ORF">SEMRO_318_G115930.1</name>
</gene>
<name>A0A9N8DRG5_9STRA</name>
<evidence type="ECO:0000313" key="1">
    <source>
        <dbReference type="EMBL" id="CAB9507723.1"/>
    </source>
</evidence>
<comment type="caution">
    <text evidence="1">The sequence shown here is derived from an EMBL/GenBank/DDBJ whole genome shotgun (WGS) entry which is preliminary data.</text>
</comment>
<accession>A0A9N8DRG5</accession>
<sequence length="145" mass="16658">MRSRHESYEQYLLTVLGNPNFITLDRGAQESRANRQYKGIDFIVARKTESSLSIYYVRCTVRLPQHHDIVESELYGGWEQLLVNAAALGVYRSQLVFLTPNSPEQAKGLTLPRIFASFFKSKALHIQFGDIKGDHQLVRAIKDRF</sequence>
<proteinExistence type="predicted"/>
<evidence type="ECO:0000313" key="2">
    <source>
        <dbReference type="Proteomes" id="UP001153069"/>
    </source>
</evidence>